<sequence>MNLLKRYIIPRLIQYFIVIFIGVTVVFLVPRFTPLDPVVTVLNRMTSYGAQYLDPSAIEKLKETMMELYGLKGSIWEQYLNFWKRLFKGDFGPSLSIFPTPVISIIANSLPWTAGLLVVVAILSWIIGNILGGIAGYYADRRWSKVMSIVAMSIYPIPYYIMALVLLILFAYIFPIFPMVGGYSIGLTPSFSLEFIFNVIKHAFLPALSLILIGIGWWFLSMRSLTSTIVAEDFVTYAEVMGIPSRKILFQYVMRNALLPQITNLALQIGGIFSGSLITETVFSYPGLGQLLYMAINNGDFNLIMGIAVLSIIGIATSALLIDLLYPLFDPRVRYR</sequence>
<gene>
    <name evidence="9" type="ORF">ENV35_00320</name>
</gene>
<dbReference type="InterPro" id="IPR000515">
    <property type="entry name" value="MetI-like"/>
</dbReference>
<comment type="caution">
    <text evidence="9">The sequence shown here is derived from an EMBL/GenBank/DDBJ whole genome shotgun (WGS) entry which is preliminary data.</text>
</comment>
<dbReference type="Pfam" id="PF00528">
    <property type="entry name" value="BPD_transp_1"/>
    <property type="match status" value="1"/>
</dbReference>
<keyword evidence="4 7" id="KW-0812">Transmembrane</keyword>
<evidence type="ECO:0000259" key="8">
    <source>
        <dbReference type="PROSITE" id="PS50928"/>
    </source>
</evidence>
<evidence type="ECO:0000256" key="2">
    <source>
        <dbReference type="ARBA" id="ARBA00022448"/>
    </source>
</evidence>
<dbReference type="PANTHER" id="PTHR30465:SF55">
    <property type="entry name" value="OLIGOPEPTIDE ABC TRANSPORTER, PERMEASE PROTEIN"/>
    <property type="match status" value="1"/>
</dbReference>
<feature type="domain" description="ABC transmembrane type-1" evidence="8">
    <location>
        <begin position="110"/>
        <end position="326"/>
    </location>
</feature>
<proteinExistence type="inferred from homology"/>
<comment type="similarity">
    <text evidence="7">Belongs to the binding-protein-dependent transport system permease family.</text>
</comment>
<feature type="transmembrane region" description="Helical" evidence="7">
    <location>
        <begin position="114"/>
        <end position="138"/>
    </location>
</feature>
<dbReference type="PANTHER" id="PTHR30465">
    <property type="entry name" value="INNER MEMBRANE ABC TRANSPORTER"/>
    <property type="match status" value="1"/>
</dbReference>
<keyword evidence="6 7" id="KW-0472">Membrane</keyword>
<name>A0A7C3SPS7_9BACT</name>
<evidence type="ECO:0000256" key="6">
    <source>
        <dbReference type="ARBA" id="ARBA00023136"/>
    </source>
</evidence>
<evidence type="ECO:0000256" key="1">
    <source>
        <dbReference type="ARBA" id="ARBA00004651"/>
    </source>
</evidence>
<dbReference type="InterPro" id="IPR035906">
    <property type="entry name" value="MetI-like_sf"/>
</dbReference>
<dbReference type="GO" id="GO:0055085">
    <property type="term" value="P:transmembrane transport"/>
    <property type="evidence" value="ECO:0007669"/>
    <property type="project" value="InterPro"/>
</dbReference>
<dbReference type="EMBL" id="DTGA01000008">
    <property type="protein sequence ID" value="HGB30302.1"/>
    <property type="molecule type" value="Genomic_DNA"/>
</dbReference>
<feature type="transmembrane region" description="Helical" evidence="7">
    <location>
        <begin position="200"/>
        <end position="220"/>
    </location>
</feature>
<evidence type="ECO:0000256" key="7">
    <source>
        <dbReference type="RuleBase" id="RU363032"/>
    </source>
</evidence>
<feature type="transmembrane region" description="Helical" evidence="7">
    <location>
        <begin position="262"/>
        <end position="283"/>
    </location>
</feature>
<comment type="subcellular location">
    <subcellularLocation>
        <location evidence="1 7">Cell membrane</location>
        <topology evidence="1 7">Multi-pass membrane protein</topology>
    </subcellularLocation>
</comment>
<evidence type="ECO:0000313" key="9">
    <source>
        <dbReference type="EMBL" id="HGB30302.1"/>
    </source>
</evidence>
<protein>
    <submittedName>
        <fullName evidence="9">ABC transporter permease</fullName>
    </submittedName>
</protein>
<dbReference type="PROSITE" id="PS50928">
    <property type="entry name" value="ABC_TM1"/>
    <property type="match status" value="1"/>
</dbReference>
<feature type="transmembrane region" description="Helical" evidence="7">
    <location>
        <begin position="303"/>
        <end position="326"/>
    </location>
</feature>
<evidence type="ECO:0000256" key="5">
    <source>
        <dbReference type="ARBA" id="ARBA00022989"/>
    </source>
</evidence>
<dbReference type="SUPFAM" id="SSF161098">
    <property type="entry name" value="MetI-like"/>
    <property type="match status" value="1"/>
</dbReference>
<keyword evidence="5 7" id="KW-1133">Transmembrane helix</keyword>
<evidence type="ECO:0000256" key="4">
    <source>
        <dbReference type="ARBA" id="ARBA00022692"/>
    </source>
</evidence>
<accession>A0A7C3SPS7</accession>
<keyword evidence="2 7" id="KW-0813">Transport</keyword>
<feature type="transmembrane region" description="Helical" evidence="7">
    <location>
        <begin position="12"/>
        <end position="32"/>
    </location>
</feature>
<dbReference type="AlphaFoldDB" id="A0A7C3SPS7"/>
<organism evidence="9">
    <name type="scientific">Dictyoglomus turgidum</name>
    <dbReference type="NCBI Taxonomy" id="513050"/>
    <lineage>
        <taxon>Bacteria</taxon>
        <taxon>Pseudomonadati</taxon>
        <taxon>Dictyoglomota</taxon>
        <taxon>Dictyoglomia</taxon>
        <taxon>Dictyoglomales</taxon>
        <taxon>Dictyoglomaceae</taxon>
        <taxon>Dictyoglomus</taxon>
    </lineage>
</organism>
<dbReference type="Gene3D" id="1.10.3720.10">
    <property type="entry name" value="MetI-like"/>
    <property type="match status" value="1"/>
</dbReference>
<reference evidence="9" key="1">
    <citation type="journal article" date="2020" name="mSystems">
        <title>Genome- and Community-Level Interaction Insights into Carbon Utilization and Element Cycling Functions of Hydrothermarchaeota in Hydrothermal Sediment.</title>
        <authorList>
            <person name="Zhou Z."/>
            <person name="Liu Y."/>
            <person name="Xu W."/>
            <person name="Pan J."/>
            <person name="Luo Z.H."/>
            <person name="Li M."/>
        </authorList>
    </citation>
    <scope>NUCLEOTIDE SEQUENCE [LARGE SCALE GENOMIC DNA]</scope>
    <source>
        <strain evidence="9">SpSt-751</strain>
    </source>
</reference>
<evidence type="ECO:0000256" key="3">
    <source>
        <dbReference type="ARBA" id="ARBA00022475"/>
    </source>
</evidence>
<keyword evidence="3" id="KW-1003">Cell membrane</keyword>
<dbReference type="CDD" id="cd06261">
    <property type="entry name" value="TM_PBP2"/>
    <property type="match status" value="1"/>
</dbReference>
<dbReference type="GO" id="GO:0005886">
    <property type="term" value="C:plasma membrane"/>
    <property type="evidence" value="ECO:0007669"/>
    <property type="project" value="UniProtKB-SubCell"/>
</dbReference>
<feature type="transmembrane region" description="Helical" evidence="7">
    <location>
        <begin position="159"/>
        <end position="180"/>
    </location>
</feature>